<keyword evidence="1" id="KW-0805">Transcription regulation</keyword>
<reference evidence="5" key="1">
    <citation type="submission" date="2015-01" db="EMBL/GenBank/DDBJ databases">
        <authorList>
            <person name="Andreevskaya M."/>
        </authorList>
    </citation>
    <scope>NUCLEOTIDE SEQUENCE [LARGE SCALE GENOMIC DNA]</scope>
    <source>
        <strain evidence="5">MKFS47</strain>
    </source>
</reference>
<organism evidence="4 5">
    <name type="scientific">Pseudolactococcus piscium MKFS47</name>
    <dbReference type="NCBI Taxonomy" id="297352"/>
    <lineage>
        <taxon>Bacteria</taxon>
        <taxon>Bacillati</taxon>
        <taxon>Bacillota</taxon>
        <taxon>Bacilli</taxon>
        <taxon>Lactobacillales</taxon>
        <taxon>Streptococcaceae</taxon>
        <taxon>Pseudolactococcus</taxon>
    </lineage>
</organism>
<dbReference type="PANTHER" id="PTHR30185">
    <property type="entry name" value="CRYPTIC BETA-GLUCOSIDE BGL OPERON ANTITERMINATOR"/>
    <property type="match status" value="1"/>
</dbReference>
<evidence type="ECO:0000313" key="4">
    <source>
        <dbReference type="EMBL" id="CEN28359.1"/>
    </source>
</evidence>
<dbReference type="EMBL" id="LN774769">
    <property type="protein sequence ID" value="CEN28359.1"/>
    <property type="molecule type" value="Genomic_DNA"/>
</dbReference>
<dbReference type="AlphaFoldDB" id="A0A0D6DX71"/>
<evidence type="ECO:0000256" key="1">
    <source>
        <dbReference type="ARBA" id="ARBA00023015"/>
    </source>
</evidence>
<dbReference type="STRING" id="1364.LP2241_30159"/>
<dbReference type="HOGENOM" id="CLU_043511_1_0_9"/>
<evidence type="ECO:0000313" key="5">
    <source>
        <dbReference type="Proteomes" id="UP000033166"/>
    </source>
</evidence>
<dbReference type="InterPro" id="IPR036388">
    <property type="entry name" value="WH-like_DNA-bd_sf"/>
</dbReference>
<dbReference type="InterPro" id="IPR050661">
    <property type="entry name" value="BglG_antiterminators"/>
</dbReference>
<name>A0A0D6DX71_9LACT</name>
<accession>A0A0D6DX71</accession>
<dbReference type="KEGG" id="lpk:LACPI_1159"/>
<protein>
    <submittedName>
        <fullName evidence="4">Putative trans-acting positive regulator</fullName>
    </submittedName>
</protein>
<evidence type="ECO:0000256" key="2">
    <source>
        <dbReference type="ARBA" id="ARBA00023163"/>
    </source>
</evidence>
<dbReference type="PANTHER" id="PTHR30185:SF18">
    <property type="entry name" value="TRANSCRIPTIONAL REGULATOR MTLR"/>
    <property type="match status" value="1"/>
</dbReference>
<keyword evidence="2" id="KW-0804">Transcription</keyword>
<feature type="domain" description="Mga helix-turn-helix" evidence="3">
    <location>
        <begin position="80"/>
        <end position="161"/>
    </location>
</feature>
<dbReference type="InterPro" id="IPR007737">
    <property type="entry name" value="Mga_HTH"/>
</dbReference>
<dbReference type="Pfam" id="PF05043">
    <property type="entry name" value="Mga"/>
    <property type="match status" value="1"/>
</dbReference>
<gene>
    <name evidence="4" type="ORF">LACPI_1159</name>
</gene>
<sequence length="485" mass="57279">MNIELLLDKKEALQVDIIRQLLFQNDKLTKQTLAKKMNLTQNVLKEYLSDILLDCHSLGDYFIITAEEKSLQLDFSSDINFDKIVHYYLNQSLAYQILKFVFEHKKVSIFQLSQEFNSSEATIFRKLRELNKVLVPFSIEIKNGQLVGDELQIRYFYYTLFFLIDRDFSSDDLAVKELMSKMQPEFRHTFSKTALKRLSCWLFVTRHRLMVANHLNHRLTDIQEKFISDALYQKLSQIMGAYFKETTPYVGKNEGAMFYCFLISFDILGEDNFAHYDLTRRKKISTAMLDTYSREMIVSYYGYQRLSISDEKRLTYKLSQIHAKVLCFHGQLNLYDRHRVHAYYQQHMTPELVTLITSLIETAQERLGLGDSERDFLWLNYANILVALNLSLYKNLSVGIDLANDTSVGESLYYFLLTELSSIPQVRFENYQEHHYYDLILTTTEHPISVKANHYYLSEFISPYDIEKIKENITQIKLQKNNYQK</sequence>
<evidence type="ECO:0000259" key="3">
    <source>
        <dbReference type="Pfam" id="PF05043"/>
    </source>
</evidence>
<dbReference type="Gene3D" id="1.10.10.10">
    <property type="entry name" value="Winged helix-like DNA-binding domain superfamily/Winged helix DNA-binding domain"/>
    <property type="match status" value="1"/>
</dbReference>
<dbReference type="RefSeq" id="WP_047915509.1">
    <property type="nucleotide sequence ID" value="NZ_LN774769.1"/>
</dbReference>
<proteinExistence type="predicted"/>
<dbReference type="Proteomes" id="UP000033166">
    <property type="component" value="Chromosome I"/>
</dbReference>